<dbReference type="Pfam" id="PF04955">
    <property type="entry name" value="HupE_UreJ"/>
    <property type="match status" value="1"/>
</dbReference>
<protein>
    <submittedName>
        <fullName evidence="3">HupE/UreJ family protein</fullName>
    </submittedName>
</protein>
<evidence type="ECO:0000313" key="4">
    <source>
        <dbReference type="Proteomes" id="UP000509367"/>
    </source>
</evidence>
<dbReference type="Proteomes" id="UP000509367">
    <property type="component" value="Chromosome"/>
</dbReference>
<gene>
    <name evidence="3" type="ORF">HTY61_02670</name>
</gene>
<name>A0A6N1V919_9HYPH</name>
<keyword evidence="1" id="KW-0472">Membrane</keyword>
<feature type="transmembrane region" description="Helical" evidence="1">
    <location>
        <begin position="142"/>
        <end position="163"/>
    </location>
</feature>
<dbReference type="InterPro" id="IPR007038">
    <property type="entry name" value="HupE_UreJ"/>
</dbReference>
<organism evidence="3 4">
    <name type="scientific">Oricola thermophila</name>
    <dbReference type="NCBI Taxonomy" id="2742145"/>
    <lineage>
        <taxon>Bacteria</taxon>
        <taxon>Pseudomonadati</taxon>
        <taxon>Pseudomonadota</taxon>
        <taxon>Alphaproteobacteria</taxon>
        <taxon>Hyphomicrobiales</taxon>
        <taxon>Ahrensiaceae</taxon>
        <taxon>Oricola</taxon>
    </lineage>
</organism>
<evidence type="ECO:0000256" key="1">
    <source>
        <dbReference type="SAM" id="Phobius"/>
    </source>
</evidence>
<evidence type="ECO:0000256" key="2">
    <source>
        <dbReference type="SAM" id="SignalP"/>
    </source>
</evidence>
<evidence type="ECO:0000313" key="3">
    <source>
        <dbReference type="EMBL" id="QKV17446.1"/>
    </source>
</evidence>
<keyword evidence="4" id="KW-1185">Reference proteome</keyword>
<keyword evidence="2" id="KW-0732">Signal</keyword>
<feature type="signal peptide" evidence="2">
    <location>
        <begin position="1"/>
        <end position="20"/>
    </location>
</feature>
<dbReference type="EMBL" id="CP054836">
    <property type="protein sequence ID" value="QKV17446.1"/>
    <property type="molecule type" value="Genomic_DNA"/>
</dbReference>
<sequence length="195" mass="19141">MRRIATAAALLLATAVPAFAHLDPGEHGSIAAGFSHPLYGVDHILAMVAVGVWAAMIGGRAVWAAPVTFVAVMAAGFAASFAGAPLPFVEPAILASIVAFGLLIALAAPVPVELVLVVTGFFALFHGYAHGSELGAAGALPFGAGFIAATALLHAVGAGTGIAMLKSLDNAHGRLALRVAGGATAAYGVALAVAG</sequence>
<feature type="chain" id="PRO_5026740508" evidence="2">
    <location>
        <begin position="21"/>
        <end position="195"/>
    </location>
</feature>
<feature type="transmembrane region" description="Helical" evidence="1">
    <location>
        <begin position="114"/>
        <end position="130"/>
    </location>
</feature>
<keyword evidence="1" id="KW-1133">Transmembrane helix</keyword>
<keyword evidence="1" id="KW-0812">Transmembrane</keyword>
<feature type="transmembrane region" description="Helical" evidence="1">
    <location>
        <begin position="36"/>
        <end position="55"/>
    </location>
</feature>
<feature type="transmembrane region" description="Helical" evidence="1">
    <location>
        <begin position="175"/>
        <end position="194"/>
    </location>
</feature>
<reference evidence="3 4" key="1">
    <citation type="submission" date="2020-06" db="EMBL/GenBank/DDBJ databases">
        <title>Oricola thermophila sp. nov. isolated from a tidal sediments.</title>
        <authorList>
            <person name="Kwon K.K."/>
            <person name="Yang S.-H."/>
            <person name="Park M.-J."/>
        </authorList>
    </citation>
    <scope>NUCLEOTIDE SEQUENCE [LARGE SCALE GENOMIC DNA]</scope>
    <source>
        <strain evidence="3 4">MEBiC13590</strain>
    </source>
</reference>
<feature type="transmembrane region" description="Helical" evidence="1">
    <location>
        <begin position="62"/>
        <end position="82"/>
    </location>
</feature>
<dbReference type="AlphaFoldDB" id="A0A6N1V919"/>
<proteinExistence type="predicted"/>
<dbReference type="RefSeq" id="WP_175275343.1">
    <property type="nucleotide sequence ID" value="NZ_CP054836.1"/>
</dbReference>
<accession>A0A6N1V919</accession>
<dbReference type="KEGG" id="orm:HTY61_02670"/>
<dbReference type="PIRSF" id="PIRSF016919">
    <property type="entry name" value="HupE_UreJ"/>
    <property type="match status" value="1"/>
</dbReference>